<comment type="caution">
    <text evidence="4">The sequence shown here is derived from an EMBL/GenBank/DDBJ whole genome shotgun (WGS) entry which is preliminary data.</text>
</comment>
<reference evidence="4" key="2">
    <citation type="submission" date="2021-12" db="EMBL/GenBank/DDBJ databases">
        <title>Resequencing data analysis of finger millet.</title>
        <authorList>
            <person name="Hatakeyama M."/>
            <person name="Aluri S."/>
            <person name="Balachadran M.T."/>
            <person name="Sivarajan S.R."/>
            <person name="Poveda L."/>
            <person name="Shimizu-Inatsugi R."/>
            <person name="Schlapbach R."/>
            <person name="Sreeman S.M."/>
            <person name="Shimizu K.K."/>
        </authorList>
    </citation>
    <scope>NUCLEOTIDE SEQUENCE</scope>
</reference>
<reference evidence="4" key="1">
    <citation type="journal article" date="2018" name="DNA Res.">
        <title>Multiple hybrid de novo genome assembly of finger millet, an orphan allotetraploid crop.</title>
        <authorList>
            <person name="Hatakeyama M."/>
            <person name="Aluri S."/>
            <person name="Balachadran M.T."/>
            <person name="Sivarajan S.R."/>
            <person name="Patrignani A."/>
            <person name="Gruter S."/>
            <person name="Poveda L."/>
            <person name="Shimizu-Inatsugi R."/>
            <person name="Baeten J."/>
            <person name="Francoijs K.J."/>
            <person name="Nataraja K.N."/>
            <person name="Reddy Y.A.N."/>
            <person name="Phadnis S."/>
            <person name="Ravikumar R.L."/>
            <person name="Schlapbach R."/>
            <person name="Sreeman S.M."/>
            <person name="Shimizu K.K."/>
        </authorList>
    </citation>
    <scope>NUCLEOTIDE SEQUENCE</scope>
</reference>
<dbReference type="EMBL" id="BQKI01000018">
    <property type="protein sequence ID" value="GJN11170.1"/>
    <property type="molecule type" value="Genomic_DNA"/>
</dbReference>
<proteinExistence type="predicted"/>
<feature type="region of interest" description="Disordered" evidence="1">
    <location>
        <begin position="1"/>
        <end position="56"/>
    </location>
</feature>
<dbReference type="InterPro" id="IPR049172">
    <property type="entry name" value="DUF6857_pln"/>
</dbReference>
<evidence type="ECO:0000256" key="1">
    <source>
        <dbReference type="SAM" id="MobiDB-lite"/>
    </source>
</evidence>
<gene>
    <name evidence="4" type="primary">ga29343</name>
    <name evidence="4" type="ORF">PR202_ga29343</name>
</gene>
<feature type="compositionally biased region" description="Polar residues" evidence="1">
    <location>
        <begin position="226"/>
        <end position="236"/>
    </location>
</feature>
<evidence type="ECO:0000313" key="5">
    <source>
        <dbReference type="Proteomes" id="UP001054889"/>
    </source>
</evidence>
<feature type="region of interest" description="Disordered" evidence="1">
    <location>
        <begin position="226"/>
        <end position="246"/>
    </location>
</feature>
<feature type="region of interest" description="Disordered" evidence="1">
    <location>
        <begin position="91"/>
        <end position="160"/>
    </location>
</feature>
<feature type="domain" description="DUF6857" evidence="3">
    <location>
        <begin position="279"/>
        <end position="575"/>
    </location>
</feature>
<feature type="domain" description="DUF936" evidence="2">
    <location>
        <begin position="62"/>
        <end position="95"/>
    </location>
</feature>
<dbReference type="Proteomes" id="UP001054889">
    <property type="component" value="Unassembled WGS sequence"/>
</dbReference>
<dbReference type="Pfam" id="PF06075">
    <property type="entry name" value="DUF936"/>
    <property type="match status" value="1"/>
</dbReference>
<dbReference type="Pfam" id="PF21647">
    <property type="entry name" value="DUF6857"/>
    <property type="match status" value="1"/>
</dbReference>
<dbReference type="AlphaFoldDB" id="A0AAV5DMP2"/>
<organism evidence="4 5">
    <name type="scientific">Eleusine coracana subsp. coracana</name>
    <dbReference type="NCBI Taxonomy" id="191504"/>
    <lineage>
        <taxon>Eukaryota</taxon>
        <taxon>Viridiplantae</taxon>
        <taxon>Streptophyta</taxon>
        <taxon>Embryophyta</taxon>
        <taxon>Tracheophyta</taxon>
        <taxon>Spermatophyta</taxon>
        <taxon>Magnoliopsida</taxon>
        <taxon>Liliopsida</taxon>
        <taxon>Poales</taxon>
        <taxon>Poaceae</taxon>
        <taxon>PACMAD clade</taxon>
        <taxon>Chloridoideae</taxon>
        <taxon>Cynodonteae</taxon>
        <taxon>Eleusininae</taxon>
        <taxon>Eleusine</taxon>
    </lineage>
</organism>
<name>A0AAV5DMP2_ELECO</name>
<protein>
    <submittedName>
        <fullName evidence="4">Uncharacterized protein</fullName>
    </submittedName>
</protein>
<sequence length="589" mass="64658">MAPQPTLSSRPSSLPSSPHSRPALRPGSLQRLLRPPDPDAADDDSAPTPRSRSRAHAHTRALLQVIEVERLVPAVPVPVLCRFRVLPGRYPCVQQQDSGDDEVKEVVSERPRRPSPTPPLPERRARQAGGSPAAIGAAHYHRSRSTTNLSDAGSPAAAAARRMGNELRMLDSPRSLRKISVSSVDATSSDDDESDVSSLYSSSLLSTARRNWDFIGSIKDVRPISPSKSGSNSIAQHNDPANDPLESVRRKVEKAFKVLSKRNAHASSKTPQSASTSGIKWCENNVIWSSLSSTLVKHGKEAVKQRDMALQAVLDGLLEASASEKLIKCLSKYSELQADKDDDPKEIIDRFLRFSQDLDHAIFIAQSQTRLRQGKACCSNSASSTTTKAATKAALDRKQSAISWIRAAIEADLSSVPGHTRVASESAKASVVEAKPASPLFCSKPKCNCNSRPLKNTADASTEGSNLNAAMDLAITMRSDCNRWFLKYIEKFLDDIENETNYTTCDSQIAGFLQQLKKVDDWLNRVVRHERMFTTDRSNKDSALSEEEESDACERVRRKIYSALLRHVQFAAMALESSSSVTDEDKEQD</sequence>
<dbReference type="PANTHER" id="PTHR31928:SF13">
    <property type="entry name" value="OS07G0588300 PROTEIN"/>
    <property type="match status" value="1"/>
</dbReference>
<evidence type="ECO:0000259" key="2">
    <source>
        <dbReference type="Pfam" id="PF06075"/>
    </source>
</evidence>
<dbReference type="PANTHER" id="PTHR31928">
    <property type="entry name" value="EXPRESSED PROTEIN"/>
    <property type="match status" value="1"/>
</dbReference>
<evidence type="ECO:0000259" key="3">
    <source>
        <dbReference type="Pfam" id="PF21647"/>
    </source>
</evidence>
<feature type="compositionally biased region" description="Low complexity" evidence="1">
    <location>
        <begin position="1"/>
        <end position="26"/>
    </location>
</feature>
<dbReference type="InterPro" id="IPR010341">
    <property type="entry name" value="DUF936_pln"/>
</dbReference>
<accession>A0AAV5DMP2</accession>
<keyword evidence="5" id="KW-1185">Reference proteome</keyword>
<dbReference type="InterPro" id="IPR048297">
    <property type="entry name" value="DUF936_dom_pln"/>
</dbReference>
<evidence type="ECO:0000313" key="4">
    <source>
        <dbReference type="EMBL" id="GJN11170.1"/>
    </source>
</evidence>